<evidence type="ECO:0008006" key="3">
    <source>
        <dbReference type="Google" id="ProtNLM"/>
    </source>
</evidence>
<dbReference type="GeneID" id="99686700"/>
<protein>
    <recommendedName>
        <fullName evidence="3">CBS domain-containing protein</fullName>
    </recommendedName>
</protein>
<dbReference type="OrthoDB" id="5295117at2"/>
<name>A0A4R2MF19_RUBGE</name>
<comment type="caution">
    <text evidence="1">The sequence shown here is derived from an EMBL/GenBank/DDBJ whole genome shotgun (WGS) entry which is preliminary data.</text>
</comment>
<dbReference type="Gene3D" id="3.10.580.10">
    <property type="entry name" value="CBS-domain"/>
    <property type="match status" value="1"/>
</dbReference>
<dbReference type="Proteomes" id="UP000295106">
    <property type="component" value="Unassembled WGS sequence"/>
</dbReference>
<evidence type="ECO:0000313" key="1">
    <source>
        <dbReference type="EMBL" id="TCP01276.1"/>
    </source>
</evidence>
<sequence length="196" mass="21305">MSLETALSTRSLEAGAVLAQAQPWQTFPVTLDSAAVSVMTDLTQVKAATVLPAATLRRAEQAMIYLGVRMLFVVGEWPAIEGLITTTDLRGERALRLVQERGLRWDEITVEDVMTPRSRLDAIDHARLQGARVGNLVATLKRLGRNHLLVVDGGGPGVPPRLRGIVSRSQIERQLGRPVDIVPVANSFADLPQMLA</sequence>
<dbReference type="EMBL" id="SLXD01000010">
    <property type="protein sequence ID" value="TCP01276.1"/>
    <property type="molecule type" value="Genomic_DNA"/>
</dbReference>
<dbReference type="SUPFAM" id="SSF54631">
    <property type="entry name" value="CBS-domain pair"/>
    <property type="match status" value="1"/>
</dbReference>
<dbReference type="RefSeq" id="WP_132648386.1">
    <property type="nucleotide sequence ID" value="NZ_CP181386.1"/>
</dbReference>
<reference evidence="1 2" key="1">
    <citation type="submission" date="2019-03" db="EMBL/GenBank/DDBJ databases">
        <title>Genomic Encyclopedia of Type Strains, Phase IV (KMG-IV): sequencing the most valuable type-strain genomes for metagenomic binning, comparative biology and taxonomic classification.</title>
        <authorList>
            <person name="Goeker M."/>
        </authorList>
    </citation>
    <scope>NUCLEOTIDE SEQUENCE [LARGE SCALE GENOMIC DNA]</scope>
    <source>
        <strain evidence="1 2">DSM 1709</strain>
    </source>
</reference>
<dbReference type="InterPro" id="IPR046342">
    <property type="entry name" value="CBS_dom_sf"/>
</dbReference>
<evidence type="ECO:0000313" key="2">
    <source>
        <dbReference type="Proteomes" id="UP000295106"/>
    </source>
</evidence>
<gene>
    <name evidence="1" type="ORF">EV684_110208</name>
</gene>
<proteinExistence type="predicted"/>
<accession>A0A4R2MF19</accession>
<dbReference type="AlphaFoldDB" id="A0A4R2MF19"/>
<organism evidence="1 2">
    <name type="scientific">Rubrivivax gelatinosus</name>
    <name type="common">Rhodocyclus gelatinosus</name>
    <name type="synonym">Rhodopseudomonas gelatinosa</name>
    <dbReference type="NCBI Taxonomy" id="28068"/>
    <lineage>
        <taxon>Bacteria</taxon>
        <taxon>Pseudomonadati</taxon>
        <taxon>Pseudomonadota</taxon>
        <taxon>Betaproteobacteria</taxon>
        <taxon>Burkholderiales</taxon>
        <taxon>Sphaerotilaceae</taxon>
        <taxon>Rubrivivax</taxon>
    </lineage>
</organism>